<protein>
    <submittedName>
        <fullName evidence="1">Uncharacterized protein</fullName>
    </submittedName>
</protein>
<dbReference type="Proteomes" id="UP000298138">
    <property type="component" value="Unassembled WGS sequence"/>
</dbReference>
<dbReference type="EMBL" id="ML220129">
    <property type="protein sequence ID" value="TGZ79730.1"/>
    <property type="molecule type" value="Genomic_DNA"/>
</dbReference>
<reference evidence="1 2" key="1">
    <citation type="submission" date="2019-04" db="EMBL/GenBank/DDBJ databases">
        <title>Comparative genomics and transcriptomics to analyze fruiting body development in filamentous ascomycetes.</title>
        <authorList>
            <consortium name="DOE Joint Genome Institute"/>
            <person name="Lutkenhaus R."/>
            <person name="Traeger S."/>
            <person name="Breuer J."/>
            <person name="Kuo A."/>
            <person name="Lipzen A."/>
            <person name="Pangilinan J."/>
            <person name="Dilworth D."/>
            <person name="Sandor L."/>
            <person name="Poggeler S."/>
            <person name="Barry K."/>
            <person name="Grigoriev I.V."/>
            <person name="Nowrousian M."/>
        </authorList>
    </citation>
    <scope>NUCLEOTIDE SEQUENCE [LARGE SCALE GENOMIC DNA]</scope>
    <source>
        <strain evidence="1 2">CBS 389.68</strain>
    </source>
</reference>
<gene>
    <name evidence="1" type="ORF">EX30DRAFT_74463</name>
</gene>
<proteinExistence type="predicted"/>
<evidence type="ECO:0000313" key="2">
    <source>
        <dbReference type="Proteomes" id="UP000298138"/>
    </source>
</evidence>
<dbReference type="InParanoid" id="A0A4S2MTB8"/>
<organism evidence="1 2">
    <name type="scientific">Ascodesmis nigricans</name>
    <dbReference type="NCBI Taxonomy" id="341454"/>
    <lineage>
        <taxon>Eukaryota</taxon>
        <taxon>Fungi</taxon>
        <taxon>Dikarya</taxon>
        <taxon>Ascomycota</taxon>
        <taxon>Pezizomycotina</taxon>
        <taxon>Pezizomycetes</taxon>
        <taxon>Pezizales</taxon>
        <taxon>Ascodesmidaceae</taxon>
        <taxon>Ascodesmis</taxon>
    </lineage>
</organism>
<sequence>MSAAVVVARCLTCPATPAPLVRIRELTRIRFFQKCGDVPHPAYMRLRPGGCHRAGRDFSDECDKTRLDGNNFFWYEVWSQGQIVMVGWRRHSWYKEGMEERPERTFLPSLAQIQSIRSPRYTTSNRHLISEISQIPT</sequence>
<evidence type="ECO:0000313" key="1">
    <source>
        <dbReference type="EMBL" id="TGZ79730.1"/>
    </source>
</evidence>
<accession>A0A4S2MTB8</accession>
<keyword evidence="2" id="KW-1185">Reference proteome</keyword>
<dbReference type="AlphaFoldDB" id="A0A4S2MTB8"/>
<name>A0A4S2MTB8_9PEZI</name>